<dbReference type="PANTHER" id="PTHR12683:SF13">
    <property type="entry name" value="CDK-ACTIVATING KINASE ASSEMBLY FACTOR MAT1"/>
    <property type="match status" value="1"/>
</dbReference>
<proteinExistence type="predicted"/>
<evidence type="ECO:0000313" key="3">
    <source>
        <dbReference type="EMBL" id="QDZ18202.1"/>
    </source>
</evidence>
<gene>
    <name evidence="3" type="ORF">A3770_01p07200</name>
</gene>
<dbReference type="Pfam" id="PF06391">
    <property type="entry name" value="MAT1"/>
    <property type="match status" value="1"/>
</dbReference>
<name>A0A5B8MFU4_9CHLO</name>
<keyword evidence="3" id="KW-0808">Transferase</keyword>
<dbReference type="GO" id="GO:0006357">
    <property type="term" value="P:regulation of transcription by RNA polymerase II"/>
    <property type="evidence" value="ECO:0007669"/>
    <property type="project" value="TreeGrafter"/>
</dbReference>
<dbReference type="InterPro" id="IPR015877">
    <property type="entry name" value="MAT1_centre"/>
</dbReference>
<keyword evidence="4" id="KW-1185">Reference proteome</keyword>
<accession>A0A5B8MFU4</accession>
<sequence>MERERAVRERVYRAFCTPRESFSTINEWNDYLELREDIAFNLVEGIDLGAMEARLKQEEGKNADIIAANQAKEVEEEAERPRESAMDTREDSPAEKAGDNLQRQKQLALLASGWSMELVRKRAVQEARDTFVIPAW</sequence>
<protein>
    <submittedName>
        <fullName evidence="3">Putative CDK-activating kinase assembly factor MAT1</fullName>
    </submittedName>
</protein>
<dbReference type="Proteomes" id="UP000316726">
    <property type="component" value="Chromosome 1"/>
</dbReference>
<dbReference type="STRING" id="1764295.A0A5B8MFU4"/>
<evidence type="ECO:0000259" key="2">
    <source>
        <dbReference type="Pfam" id="PF06391"/>
    </source>
</evidence>
<reference evidence="3 4" key="1">
    <citation type="submission" date="2018-07" db="EMBL/GenBank/DDBJ databases">
        <title>The complete nuclear genome of the prasinophyte Chloropicon primus (CCMP1205).</title>
        <authorList>
            <person name="Pombert J.-F."/>
            <person name="Otis C."/>
            <person name="Turmel M."/>
            <person name="Lemieux C."/>
        </authorList>
    </citation>
    <scope>NUCLEOTIDE SEQUENCE [LARGE SCALE GENOMIC DNA]</scope>
    <source>
        <strain evidence="3 4">CCMP1205</strain>
    </source>
</reference>
<dbReference type="AlphaFoldDB" id="A0A5B8MFU4"/>
<feature type="compositionally biased region" description="Basic and acidic residues" evidence="1">
    <location>
        <begin position="79"/>
        <end position="98"/>
    </location>
</feature>
<evidence type="ECO:0000313" key="4">
    <source>
        <dbReference type="Proteomes" id="UP000316726"/>
    </source>
</evidence>
<dbReference type="OrthoDB" id="5963at2759"/>
<dbReference type="PANTHER" id="PTHR12683">
    <property type="entry name" value="CDK-ACTIVATING KINASE ASSEMBLY FACTOR MAT1"/>
    <property type="match status" value="1"/>
</dbReference>
<feature type="domain" description="MAT1 centre" evidence="2">
    <location>
        <begin position="2"/>
        <end position="100"/>
    </location>
</feature>
<organism evidence="3 4">
    <name type="scientific">Chloropicon primus</name>
    <dbReference type="NCBI Taxonomy" id="1764295"/>
    <lineage>
        <taxon>Eukaryota</taxon>
        <taxon>Viridiplantae</taxon>
        <taxon>Chlorophyta</taxon>
        <taxon>Chloropicophyceae</taxon>
        <taxon>Chloropicales</taxon>
        <taxon>Chloropicaceae</taxon>
        <taxon>Chloropicon</taxon>
    </lineage>
</organism>
<keyword evidence="3" id="KW-0418">Kinase</keyword>
<dbReference type="GO" id="GO:0006281">
    <property type="term" value="P:DNA repair"/>
    <property type="evidence" value="ECO:0007669"/>
    <property type="project" value="TreeGrafter"/>
</dbReference>
<evidence type="ECO:0000256" key="1">
    <source>
        <dbReference type="SAM" id="MobiDB-lite"/>
    </source>
</evidence>
<dbReference type="GO" id="GO:0016301">
    <property type="term" value="F:kinase activity"/>
    <property type="evidence" value="ECO:0007669"/>
    <property type="project" value="UniProtKB-KW"/>
</dbReference>
<dbReference type="GO" id="GO:0005675">
    <property type="term" value="C:transcription factor TFIIH holo complex"/>
    <property type="evidence" value="ECO:0007669"/>
    <property type="project" value="TreeGrafter"/>
</dbReference>
<dbReference type="EMBL" id="CP031034">
    <property type="protein sequence ID" value="QDZ18202.1"/>
    <property type="molecule type" value="Genomic_DNA"/>
</dbReference>
<feature type="region of interest" description="Disordered" evidence="1">
    <location>
        <begin position="67"/>
        <end position="102"/>
    </location>
</feature>